<accession>W6TG90</accession>
<keyword evidence="2 6" id="KW-0413">Isomerase</keyword>
<dbReference type="InterPro" id="IPR050188">
    <property type="entry name" value="RluA_PseudoU_synthase"/>
</dbReference>
<dbReference type="PANTHER" id="PTHR21600">
    <property type="entry name" value="MITOCHONDRIAL RNA PSEUDOURIDINE SYNTHASE"/>
    <property type="match status" value="1"/>
</dbReference>
<dbReference type="STRING" id="1399147.P618_200990"/>
<gene>
    <name evidence="8" type="ORF">P618_200990</name>
</gene>
<dbReference type="PROSITE" id="PS50889">
    <property type="entry name" value="S4"/>
    <property type="match status" value="1"/>
</dbReference>
<evidence type="ECO:0000256" key="4">
    <source>
        <dbReference type="PIRSR" id="PIRSR606225-1"/>
    </source>
</evidence>
<dbReference type="PANTHER" id="PTHR21600:SF44">
    <property type="entry name" value="RIBOSOMAL LARGE SUBUNIT PSEUDOURIDINE SYNTHASE D"/>
    <property type="match status" value="1"/>
</dbReference>
<protein>
    <recommendedName>
        <fullName evidence="6">Pseudouridine synthase</fullName>
        <ecNumber evidence="6">5.4.99.-</ecNumber>
    </recommendedName>
</protein>
<feature type="domain" description="Pseudouridine synthase RsuA/RluA-like" evidence="7">
    <location>
        <begin position="94"/>
        <end position="251"/>
    </location>
</feature>
<evidence type="ECO:0000256" key="5">
    <source>
        <dbReference type="PROSITE-ProRule" id="PRU00182"/>
    </source>
</evidence>
<dbReference type="AlphaFoldDB" id="W6TG90"/>
<dbReference type="GO" id="GO:0000455">
    <property type="term" value="P:enzyme-directed rRNA pseudouridine synthesis"/>
    <property type="evidence" value="ECO:0007669"/>
    <property type="project" value="TreeGrafter"/>
</dbReference>
<evidence type="ECO:0000256" key="1">
    <source>
        <dbReference type="ARBA" id="ARBA00010876"/>
    </source>
</evidence>
<dbReference type="NCBIfam" id="TIGR00005">
    <property type="entry name" value="rluA_subfam"/>
    <property type="match status" value="1"/>
</dbReference>
<keyword evidence="9" id="KW-1185">Reference proteome</keyword>
<comment type="catalytic activity">
    <reaction evidence="3">
        <text>uridine(1911/1915/1917) in 23S rRNA = pseudouridine(1911/1915/1917) in 23S rRNA</text>
        <dbReference type="Rhea" id="RHEA:42524"/>
        <dbReference type="Rhea" id="RHEA-COMP:10097"/>
        <dbReference type="Rhea" id="RHEA-COMP:10098"/>
        <dbReference type="ChEBI" id="CHEBI:65314"/>
        <dbReference type="ChEBI" id="CHEBI:65315"/>
        <dbReference type="EC" id="5.4.99.23"/>
    </reaction>
</comment>
<dbReference type="InterPro" id="IPR036986">
    <property type="entry name" value="S4_RNA-bd_sf"/>
</dbReference>
<dbReference type="eggNOG" id="COG0564">
    <property type="taxonomic scope" value="Bacteria"/>
</dbReference>
<reference evidence="8 9" key="1">
    <citation type="journal article" date="2014" name="FEMS Microbiol. Lett.">
        <title>Draft genome sequences of three Holospora species (Holospora obtusa, Holospora undulata, and Holospora elegans), endonuclear symbiotic bacteria of the ciliate Paramecium caudatum.</title>
        <authorList>
            <person name="Dohra H."/>
            <person name="Tanaka K."/>
            <person name="Suzuki T."/>
            <person name="Fujishima M."/>
            <person name="Suzuki H."/>
        </authorList>
    </citation>
    <scope>NUCLEOTIDE SEQUENCE [LARGE SCALE GENOMIC DNA]</scope>
    <source>
        <strain evidence="8 9">F1</strain>
    </source>
</reference>
<dbReference type="OrthoDB" id="9807829at2"/>
<evidence type="ECO:0000256" key="3">
    <source>
        <dbReference type="ARBA" id="ARBA00036882"/>
    </source>
</evidence>
<dbReference type="InterPro" id="IPR020103">
    <property type="entry name" value="PsdUridine_synth_cat_dom_sf"/>
</dbReference>
<dbReference type="Gene3D" id="3.10.290.10">
    <property type="entry name" value="RNA-binding S4 domain"/>
    <property type="match status" value="1"/>
</dbReference>
<dbReference type="InterPro" id="IPR006225">
    <property type="entry name" value="PsdUridine_synth_RluC/D"/>
</dbReference>
<dbReference type="CDD" id="cd00165">
    <property type="entry name" value="S4"/>
    <property type="match status" value="1"/>
</dbReference>
<evidence type="ECO:0000259" key="7">
    <source>
        <dbReference type="Pfam" id="PF00849"/>
    </source>
</evidence>
<feature type="active site" evidence="4">
    <location>
        <position position="144"/>
    </location>
</feature>
<evidence type="ECO:0000313" key="8">
    <source>
        <dbReference type="EMBL" id="ETZ06845.1"/>
    </source>
</evidence>
<dbReference type="CDD" id="cd02869">
    <property type="entry name" value="PseudoU_synth_RluA_like"/>
    <property type="match status" value="1"/>
</dbReference>
<dbReference type="GO" id="GO:0160140">
    <property type="term" value="F:23S rRNA pseudouridine(1911/1915/1917) synthase activity"/>
    <property type="evidence" value="ECO:0007669"/>
    <property type="project" value="UniProtKB-EC"/>
</dbReference>
<dbReference type="RefSeq" id="WP_021827294.1">
    <property type="nucleotide sequence ID" value="NZ_AWTR02000081.1"/>
</dbReference>
<dbReference type="Pfam" id="PF00849">
    <property type="entry name" value="PseudoU_synth_2"/>
    <property type="match status" value="1"/>
</dbReference>
<sequence>MDKQTYTICVQSEFCGMRLDQFLTIHLPNCSRACVQNLLEQGQVQNSTRFLSKKDQSMKVILGSIFKIDILPPEPLTLKPIVMNLDILYEDDDIMIINKKAGQVVHPSSGHQEDSLVHGLIAHCQNQLSQLAGCQRPGIVHRLDQFTSGALLIAKHDIAHRHLSQQFEKRHVFKKYFAIVYGCPTPPVGRVEVCIGRHPKHPFRRAVSLTQGKQSLTRYRVTAQSCCKKYSLLECFPETGRTHQIRVHLAHLGNSIVGDKMYGHGRAHKDLLRQGLHAYQLSFLHPMTHHNISITSDIPQDMLDFLFLYFDKHILNF</sequence>
<organism evidence="8 9">
    <name type="scientific">Holospora obtusa F1</name>
    <dbReference type="NCBI Taxonomy" id="1399147"/>
    <lineage>
        <taxon>Bacteria</taxon>
        <taxon>Pseudomonadati</taxon>
        <taxon>Pseudomonadota</taxon>
        <taxon>Alphaproteobacteria</taxon>
        <taxon>Holosporales</taxon>
        <taxon>Holosporaceae</taxon>
        <taxon>Holospora</taxon>
    </lineage>
</organism>
<evidence type="ECO:0000256" key="6">
    <source>
        <dbReference type="RuleBase" id="RU362028"/>
    </source>
</evidence>
<dbReference type="EMBL" id="AWTR02000081">
    <property type="protein sequence ID" value="ETZ06845.1"/>
    <property type="molecule type" value="Genomic_DNA"/>
</dbReference>
<dbReference type="InterPro" id="IPR006224">
    <property type="entry name" value="PsdUridine_synth_RluA-like_CS"/>
</dbReference>
<dbReference type="SUPFAM" id="SSF55174">
    <property type="entry name" value="Alpha-L RNA-binding motif"/>
    <property type="match status" value="1"/>
</dbReference>
<dbReference type="Gene3D" id="3.30.2350.10">
    <property type="entry name" value="Pseudouridine synthase"/>
    <property type="match status" value="1"/>
</dbReference>
<name>W6TG90_HOLOB</name>
<evidence type="ECO:0000313" key="9">
    <source>
        <dbReference type="Proteomes" id="UP000019112"/>
    </source>
</evidence>
<comment type="caution">
    <text evidence="8">The sequence shown here is derived from an EMBL/GenBank/DDBJ whole genome shotgun (WGS) entry which is preliminary data.</text>
</comment>
<keyword evidence="5" id="KW-0694">RNA-binding</keyword>
<dbReference type="InterPro" id="IPR006145">
    <property type="entry name" value="PsdUridine_synth_RsuA/RluA"/>
</dbReference>
<comment type="function">
    <text evidence="6">Responsible for synthesis of pseudouridine from uracil.</text>
</comment>
<dbReference type="Proteomes" id="UP000019112">
    <property type="component" value="Unassembled WGS sequence"/>
</dbReference>
<dbReference type="GO" id="GO:0003723">
    <property type="term" value="F:RNA binding"/>
    <property type="evidence" value="ECO:0007669"/>
    <property type="project" value="UniProtKB-KW"/>
</dbReference>
<evidence type="ECO:0000256" key="2">
    <source>
        <dbReference type="ARBA" id="ARBA00023235"/>
    </source>
</evidence>
<comment type="similarity">
    <text evidence="1 6">Belongs to the pseudouridine synthase RluA family.</text>
</comment>
<dbReference type="PROSITE" id="PS01129">
    <property type="entry name" value="PSI_RLU"/>
    <property type="match status" value="1"/>
</dbReference>
<comment type="catalytic activity">
    <reaction evidence="6">
        <text>a uridine in RNA = a pseudouridine in RNA</text>
        <dbReference type="Rhea" id="RHEA:48348"/>
        <dbReference type="Rhea" id="RHEA-COMP:12068"/>
        <dbReference type="Rhea" id="RHEA-COMP:12069"/>
        <dbReference type="ChEBI" id="CHEBI:65314"/>
        <dbReference type="ChEBI" id="CHEBI:65315"/>
    </reaction>
</comment>
<dbReference type="SUPFAM" id="SSF55120">
    <property type="entry name" value="Pseudouridine synthase"/>
    <property type="match status" value="1"/>
</dbReference>
<proteinExistence type="inferred from homology"/>
<dbReference type="EC" id="5.4.99.-" evidence="6"/>